<keyword evidence="5" id="KW-1185">Reference proteome</keyword>
<feature type="domain" description="HTH tetR-type" evidence="3">
    <location>
        <begin position="8"/>
        <end position="68"/>
    </location>
</feature>
<organism evidence="4 5">
    <name type="scientific">Agrococcus versicolor</name>
    <dbReference type="NCBI Taxonomy" id="501482"/>
    <lineage>
        <taxon>Bacteria</taxon>
        <taxon>Bacillati</taxon>
        <taxon>Actinomycetota</taxon>
        <taxon>Actinomycetes</taxon>
        <taxon>Micrococcales</taxon>
        <taxon>Microbacteriaceae</taxon>
        <taxon>Agrococcus</taxon>
    </lineage>
</organism>
<evidence type="ECO:0000256" key="2">
    <source>
        <dbReference type="PROSITE-ProRule" id="PRU00335"/>
    </source>
</evidence>
<dbReference type="PRINTS" id="PR00455">
    <property type="entry name" value="HTHTETR"/>
</dbReference>
<dbReference type="SUPFAM" id="SSF46689">
    <property type="entry name" value="Homeodomain-like"/>
    <property type="match status" value="1"/>
</dbReference>
<dbReference type="InterPro" id="IPR039536">
    <property type="entry name" value="TetR_C_Proteobacteria"/>
</dbReference>
<dbReference type="Gene3D" id="1.10.10.60">
    <property type="entry name" value="Homeodomain-like"/>
    <property type="match status" value="1"/>
</dbReference>
<dbReference type="RefSeq" id="WP_344339227.1">
    <property type="nucleotide sequence ID" value="NZ_BAAAQT010000001.1"/>
</dbReference>
<gene>
    <name evidence="4" type="ORF">GCM10009846_01010</name>
</gene>
<dbReference type="SUPFAM" id="SSF48498">
    <property type="entry name" value="Tetracyclin repressor-like, C-terminal domain"/>
    <property type="match status" value="1"/>
</dbReference>
<reference evidence="4 5" key="1">
    <citation type="journal article" date="2019" name="Int. J. Syst. Evol. Microbiol.">
        <title>The Global Catalogue of Microorganisms (GCM) 10K type strain sequencing project: providing services to taxonomists for standard genome sequencing and annotation.</title>
        <authorList>
            <consortium name="The Broad Institute Genomics Platform"/>
            <consortium name="The Broad Institute Genome Sequencing Center for Infectious Disease"/>
            <person name="Wu L."/>
            <person name="Ma J."/>
        </authorList>
    </citation>
    <scope>NUCLEOTIDE SEQUENCE [LARGE SCALE GENOMIC DNA]</scope>
    <source>
        <strain evidence="4 5">JCM 16026</strain>
    </source>
</reference>
<dbReference type="Proteomes" id="UP001501599">
    <property type="component" value="Unassembled WGS sequence"/>
</dbReference>
<dbReference type="Pfam" id="PF00440">
    <property type="entry name" value="TetR_N"/>
    <property type="match status" value="1"/>
</dbReference>
<protein>
    <submittedName>
        <fullName evidence="4">TetR/AcrR family transcriptional regulator</fullName>
    </submittedName>
</protein>
<keyword evidence="1 2" id="KW-0238">DNA-binding</keyword>
<accession>A0ABN3AIN7</accession>
<dbReference type="InterPro" id="IPR001647">
    <property type="entry name" value="HTH_TetR"/>
</dbReference>
<evidence type="ECO:0000313" key="4">
    <source>
        <dbReference type="EMBL" id="GAA2170476.1"/>
    </source>
</evidence>
<evidence type="ECO:0000256" key="1">
    <source>
        <dbReference type="ARBA" id="ARBA00023125"/>
    </source>
</evidence>
<dbReference type="PANTHER" id="PTHR30055">
    <property type="entry name" value="HTH-TYPE TRANSCRIPTIONAL REGULATOR RUTR"/>
    <property type="match status" value="1"/>
</dbReference>
<name>A0ABN3AIN7_9MICO</name>
<dbReference type="PROSITE" id="PS50977">
    <property type="entry name" value="HTH_TETR_2"/>
    <property type="match status" value="1"/>
</dbReference>
<dbReference type="Gene3D" id="1.10.357.10">
    <property type="entry name" value="Tetracycline Repressor, domain 2"/>
    <property type="match status" value="1"/>
</dbReference>
<dbReference type="InterPro" id="IPR036271">
    <property type="entry name" value="Tet_transcr_reg_TetR-rel_C_sf"/>
</dbReference>
<feature type="DNA-binding region" description="H-T-H motif" evidence="2">
    <location>
        <begin position="31"/>
        <end position="50"/>
    </location>
</feature>
<dbReference type="Pfam" id="PF14246">
    <property type="entry name" value="TetR_C_7"/>
    <property type="match status" value="1"/>
</dbReference>
<evidence type="ECO:0000313" key="5">
    <source>
        <dbReference type="Proteomes" id="UP001501599"/>
    </source>
</evidence>
<sequence>MDLRPSSLAKRERILEAAEARFLEVGFDAVTMADIAVRADVAKQTLYAHFGSKEALFVELVTAITTGTGALVAAPDAPEGAAAADVLAAHLRAQLDAVLRPRVLAVRRLVIGEVVRFPALAEALWQHGPRYGIARIATLLEVLADRGQLRLDDAHAAATQLNWLVMGEPVNAAMLRGEAALPDDAARARIVADAVRVFLAAYGR</sequence>
<comment type="caution">
    <text evidence="4">The sequence shown here is derived from an EMBL/GenBank/DDBJ whole genome shotgun (WGS) entry which is preliminary data.</text>
</comment>
<dbReference type="PANTHER" id="PTHR30055:SF146">
    <property type="entry name" value="HTH-TYPE TRANSCRIPTIONAL DUAL REGULATOR CECR"/>
    <property type="match status" value="1"/>
</dbReference>
<evidence type="ECO:0000259" key="3">
    <source>
        <dbReference type="PROSITE" id="PS50977"/>
    </source>
</evidence>
<dbReference type="InterPro" id="IPR050109">
    <property type="entry name" value="HTH-type_TetR-like_transc_reg"/>
</dbReference>
<dbReference type="InterPro" id="IPR009057">
    <property type="entry name" value="Homeodomain-like_sf"/>
</dbReference>
<dbReference type="EMBL" id="BAAAQT010000001">
    <property type="protein sequence ID" value="GAA2170476.1"/>
    <property type="molecule type" value="Genomic_DNA"/>
</dbReference>
<proteinExistence type="predicted"/>